<organism evidence="8 9">
    <name type="scientific">Paralvinella palmiformis</name>
    <dbReference type="NCBI Taxonomy" id="53620"/>
    <lineage>
        <taxon>Eukaryota</taxon>
        <taxon>Metazoa</taxon>
        <taxon>Spiralia</taxon>
        <taxon>Lophotrochozoa</taxon>
        <taxon>Annelida</taxon>
        <taxon>Polychaeta</taxon>
        <taxon>Sedentaria</taxon>
        <taxon>Canalipalpata</taxon>
        <taxon>Terebellida</taxon>
        <taxon>Terebelliformia</taxon>
        <taxon>Alvinellidae</taxon>
        <taxon>Paralvinella</taxon>
    </lineage>
</organism>
<dbReference type="GO" id="GO:0006357">
    <property type="term" value="P:regulation of transcription by RNA polymerase II"/>
    <property type="evidence" value="ECO:0007669"/>
    <property type="project" value="TreeGrafter"/>
</dbReference>
<comment type="caution">
    <text evidence="8">The sequence shown here is derived from an EMBL/GenBank/DDBJ whole genome shotgun (WGS) entry which is preliminary data.</text>
</comment>
<dbReference type="PROSITE" id="PS00028">
    <property type="entry name" value="ZINC_FINGER_C2H2_1"/>
    <property type="match status" value="9"/>
</dbReference>
<reference evidence="8" key="1">
    <citation type="journal article" date="2023" name="Mol. Biol. Evol.">
        <title>Third-Generation Sequencing Reveals the Adaptive Role of the Epigenome in Three Deep-Sea Polychaetes.</title>
        <authorList>
            <person name="Perez M."/>
            <person name="Aroh O."/>
            <person name="Sun Y."/>
            <person name="Lan Y."/>
            <person name="Juniper S.K."/>
            <person name="Young C.R."/>
            <person name="Angers B."/>
            <person name="Qian P.Y."/>
        </authorList>
    </citation>
    <scope>NUCLEOTIDE SEQUENCE</scope>
    <source>
        <strain evidence="8">P08H-3</strain>
    </source>
</reference>
<dbReference type="Proteomes" id="UP001208570">
    <property type="component" value="Unassembled WGS sequence"/>
</dbReference>
<feature type="region of interest" description="Disordered" evidence="6">
    <location>
        <begin position="377"/>
        <end position="425"/>
    </location>
</feature>
<dbReference type="EMBL" id="JAODUP010000560">
    <property type="protein sequence ID" value="KAK2147316.1"/>
    <property type="molecule type" value="Genomic_DNA"/>
</dbReference>
<name>A0AAD9J6E4_9ANNE</name>
<feature type="domain" description="C2H2-type" evidence="7">
    <location>
        <begin position="814"/>
        <end position="843"/>
    </location>
</feature>
<feature type="domain" description="C2H2-type" evidence="7">
    <location>
        <begin position="663"/>
        <end position="692"/>
    </location>
</feature>
<keyword evidence="1" id="KW-0479">Metal-binding</keyword>
<proteinExistence type="predicted"/>
<dbReference type="SUPFAM" id="SSF57667">
    <property type="entry name" value="beta-beta-alpha zinc fingers"/>
    <property type="match status" value="4"/>
</dbReference>
<evidence type="ECO:0000256" key="2">
    <source>
        <dbReference type="ARBA" id="ARBA00022737"/>
    </source>
</evidence>
<protein>
    <recommendedName>
        <fullName evidence="7">C2H2-type domain-containing protein</fullName>
    </recommendedName>
</protein>
<dbReference type="AlphaFoldDB" id="A0AAD9J6E4"/>
<feature type="region of interest" description="Disordered" evidence="6">
    <location>
        <begin position="839"/>
        <end position="870"/>
    </location>
</feature>
<feature type="domain" description="C2H2-type" evidence="7">
    <location>
        <begin position="633"/>
        <end position="658"/>
    </location>
</feature>
<dbReference type="Gene3D" id="3.30.160.60">
    <property type="entry name" value="Classic Zinc Finger"/>
    <property type="match status" value="8"/>
</dbReference>
<accession>A0AAD9J6E4</accession>
<feature type="compositionally biased region" description="Polar residues" evidence="6">
    <location>
        <begin position="850"/>
        <end position="870"/>
    </location>
</feature>
<evidence type="ECO:0000256" key="4">
    <source>
        <dbReference type="ARBA" id="ARBA00022833"/>
    </source>
</evidence>
<feature type="domain" description="C2H2-type" evidence="7">
    <location>
        <begin position="603"/>
        <end position="632"/>
    </location>
</feature>
<dbReference type="PANTHER" id="PTHR46179">
    <property type="entry name" value="ZINC FINGER PROTEIN"/>
    <property type="match status" value="1"/>
</dbReference>
<keyword evidence="3 5" id="KW-0863">Zinc-finger</keyword>
<dbReference type="GO" id="GO:0008270">
    <property type="term" value="F:zinc ion binding"/>
    <property type="evidence" value="ECO:0007669"/>
    <property type="project" value="UniProtKB-KW"/>
</dbReference>
<dbReference type="FunFam" id="3.30.160.60:FF:000125">
    <property type="entry name" value="Putative zinc finger protein 143"/>
    <property type="match status" value="2"/>
</dbReference>
<gene>
    <name evidence="8" type="ORF">LSH36_560g01001</name>
</gene>
<feature type="domain" description="C2H2-type" evidence="7">
    <location>
        <begin position="575"/>
        <end position="602"/>
    </location>
</feature>
<feature type="domain" description="C2H2-type" evidence="7">
    <location>
        <begin position="784"/>
        <end position="813"/>
    </location>
</feature>
<feature type="domain" description="C2H2-type" evidence="7">
    <location>
        <begin position="724"/>
        <end position="753"/>
    </location>
</feature>
<dbReference type="PROSITE" id="PS50157">
    <property type="entry name" value="ZINC_FINGER_C2H2_2"/>
    <property type="match status" value="9"/>
</dbReference>
<dbReference type="PANTHER" id="PTHR46179:SF3">
    <property type="entry name" value="ZINC FINGER PROTEIN 410"/>
    <property type="match status" value="1"/>
</dbReference>
<evidence type="ECO:0000256" key="5">
    <source>
        <dbReference type="PROSITE-ProRule" id="PRU00042"/>
    </source>
</evidence>
<dbReference type="InterPro" id="IPR013087">
    <property type="entry name" value="Znf_C2H2_type"/>
</dbReference>
<feature type="region of interest" description="Disordered" evidence="6">
    <location>
        <begin position="444"/>
        <end position="471"/>
    </location>
</feature>
<evidence type="ECO:0000313" key="9">
    <source>
        <dbReference type="Proteomes" id="UP001208570"/>
    </source>
</evidence>
<feature type="region of interest" description="Disordered" evidence="6">
    <location>
        <begin position="193"/>
        <end position="217"/>
    </location>
</feature>
<evidence type="ECO:0000256" key="3">
    <source>
        <dbReference type="ARBA" id="ARBA00022771"/>
    </source>
</evidence>
<evidence type="ECO:0000256" key="1">
    <source>
        <dbReference type="ARBA" id="ARBA00022723"/>
    </source>
</evidence>
<feature type="region of interest" description="Disordered" evidence="6">
    <location>
        <begin position="1"/>
        <end position="35"/>
    </location>
</feature>
<sequence length="1154" mass="125281">MVRHGDWKMSTEGVQNNAENGGAQHNPHEDGGLLRNAEIAPGDVGEESFLEHSVVGGRSPGIQDGGAGSDIVRRSSFEDFIGFDAGRLDNADDIVDVDTFSTSIVDGSSEWLKSAGGDVDGVGKMGFSNESNVSLDLAGEKVVHRDLGDLFTSDNPLTADIPFSLSDGLSLPCSISNLAAKLSGGLCHSSPVSPTNFLEEPTPIGRSRSYSDTENDDRNQTNAFLEELERGSQLTAEDKEVMETSRKELQAYEFQVLAQDKSNSLLTPQELETLRAHGLEFDGVDSAEASPLKSDVMKDGLRVGEFSGSENCVLASSQSDLSGIVKTSLAFLSQSGKNSSAGSGILIEPQPNESSQKCKEKPNELISKHSTCAMTNVTSTDEPHVPSSRVQIKVNKSREHSKRQPVKQQATSTQSVSPSALLTQQQASQSNVKQLASTTVNGKKQLLQSDTTPSRVELSGTPSTGVGQTRSPGCLVIPIQQILTTEHPPDTTTISSCETTAAAAAVTVETAAKPAADSTWEASSSLSASAEKCQMQKPSSTPVIAANQQTKTSLNITLTKPTAASKVDSNGAKKWVCNVCSQTFPRHYKLKIHFMKHTGEKPYKCSQPGCKWAFTTACKLKRHEESHLGKKDYVCDVEGCGKKFSTVYNLNTHKKSHSRLCTVECPTCKEKFSTQRQLDYHMRAQGHGKKELTYTCPHEGCGRKFFSRYCMGSHVRVHSHLEKIPCPVEGCKRLFDKQCRLQQHIRSHTGEKPFLCTGHGCGAAFATASKLKRHARKHTGERRWVCDIEGCGKAFLRAEHLRAHRITHTGEKPFHCNIPGCMARFKCKSSLYVHLKRHTQNANRDKQDGTSKGQRNNKQTHKTSQNQKNNYSRQIQNAIDLFTLINANDLESLINSQVETTQQVPDSVTPGTNSVETLLQTVHTQSVNPSDILSVNQDGLPTILNINPVATSVQQPVGQLTQPGTALTGDILHQGAAGVSLIKDQLRSVINIAPMKIEKQVVTGLVSENYSVSKKIRRAQITDSSPQSLGFSGAVKVEINRTEFPDSTTLSIQEDQVSSTVNNLVNPNDVMTSQAITFRDPETGAIYVQTQLLQDDPPNPDVYGDSNIVCLDGSDQAGLADFPNIFTDPGQDDLVDPPGVLEFTGTTINLQDLE</sequence>
<dbReference type="InterPro" id="IPR036236">
    <property type="entry name" value="Znf_C2H2_sf"/>
</dbReference>
<feature type="domain" description="C2H2-type" evidence="7">
    <location>
        <begin position="754"/>
        <end position="783"/>
    </location>
</feature>
<evidence type="ECO:0000259" key="7">
    <source>
        <dbReference type="PROSITE" id="PS50157"/>
    </source>
</evidence>
<feature type="domain" description="C2H2-type" evidence="7">
    <location>
        <begin position="694"/>
        <end position="723"/>
    </location>
</feature>
<dbReference type="Pfam" id="PF00096">
    <property type="entry name" value="zf-C2H2"/>
    <property type="match status" value="3"/>
</dbReference>
<feature type="compositionally biased region" description="Polar residues" evidence="6">
    <location>
        <begin position="406"/>
        <end position="416"/>
    </location>
</feature>
<dbReference type="SMART" id="SM00355">
    <property type="entry name" value="ZnF_C2H2"/>
    <property type="match status" value="9"/>
</dbReference>
<dbReference type="GO" id="GO:0005634">
    <property type="term" value="C:nucleus"/>
    <property type="evidence" value="ECO:0007669"/>
    <property type="project" value="TreeGrafter"/>
</dbReference>
<evidence type="ECO:0000256" key="6">
    <source>
        <dbReference type="SAM" id="MobiDB-lite"/>
    </source>
</evidence>
<keyword evidence="4" id="KW-0862">Zinc</keyword>
<evidence type="ECO:0000313" key="8">
    <source>
        <dbReference type="EMBL" id="KAK2147316.1"/>
    </source>
</evidence>
<dbReference type="InterPro" id="IPR051061">
    <property type="entry name" value="Zinc_finger_trans_reg"/>
</dbReference>
<dbReference type="GO" id="GO:0003712">
    <property type="term" value="F:transcription coregulator activity"/>
    <property type="evidence" value="ECO:0007669"/>
    <property type="project" value="TreeGrafter"/>
</dbReference>
<keyword evidence="2" id="KW-0677">Repeat</keyword>
<keyword evidence="9" id="KW-1185">Reference proteome</keyword>